<dbReference type="GO" id="GO:0008270">
    <property type="term" value="F:zinc ion binding"/>
    <property type="evidence" value="ECO:0007669"/>
    <property type="project" value="UniProtKB-KW"/>
</dbReference>
<evidence type="ECO:0000256" key="2">
    <source>
        <dbReference type="ARBA" id="ARBA00022771"/>
    </source>
</evidence>
<dbReference type="Gene3D" id="3.30.40.10">
    <property type="entry name" value="Zinc/RING finger domain, C3HC4 (zinc finger)"/>
    <property type="match status" value="1"/>
</dbReference>
<dbReference type="InterPro" id="IPR018957">
    <property type="entry name" value="Znf_C3HC4_RING-type"/>
</dbReference>
<evidence type="ECO:0000313" key="6">
    <source>
        <dbReference type="EMBL" id="CBY17788.1"/>
    </source>
</evidence>
<keyword evidence="1" id="KW-0479">Metal-binding</keyword>
<evidence type="ECO:0000313" key="7">
    <source>
        <dbReference type="Proteomes" id="UP000001307"/>
    </source>
</evidence>
<protein>
    <recommendedName>
        <fullName evidence="5">RING-type domain-containing protein</fullName>
    </recommendedName>
</protein>
<accession>E4Y2Q7</accession>
<evidence type="ECO:0000259" key="5">
    <source>
        <dbReference type="PROSITE" id="PS50089"/>
    </source>
</evidence>
<evidence type="ECO:0000256" key="1">
    <source>
        <dbReference type="ARBA" id="ARBA00022723"/>
    </source>
</evidence>
<gene>
    <name evidence="6" type="ORF">GSOID_T00016461001</name>
</gene>
<dbReference type="InterPro" id="IPR001841">
    <property type="entry name" value="Znf_RING"/>
</dbReference>
<sequence>MKKRCKDPTIDTVRGELDSFIKKFTNFFPIKQPVNEDRNSCAICMEKYDDKKCIECTLLCGHRSCFECLNKLPNKQCPMCQKAFTNDQIIKLF</sequence>
<dbReference type="EMBL" id="FN653916">
    <property type="protein sequence ID" value="CBY17788.1"/>
    <property type="molecule type" value="Genomic_DNA"/>
</dbReference>
<dbReference type="InterPro" id="IPR013083">
    <property type="entry name" value="Znf_RING/FYVE/PHD"/>
</dbReference>
<keyword evidence="2 4" id="KW-0863">Zinc-finger</keyword>
<dbReference type="OrthoDB" id="5951542at2759"/>
<dbReference type="PROSITE" id="PS50089">
    <property type="entry name" value="ZF_RING_2"/>
    <property type="match status" value="1"/>
</dbReference>
<dbReference type="SUPFAM" id="SSF57850">
    <property type="entry name" value="RING/U-box"/>
    <property type="match status" value="1"/>
</dbReference>
<feature type="domain" description="RING-type" evidence="5">
    <location>
        <begin position="41"/>
        <end position="81"/>
    </location>
</feature>
<dbReference type="Pfam" id="PF00097">
    <property type="entry name" value="zf-C3HC4"/>
    <property type="match status" value="1"/>
</dbReference>
<dbReference type="SMART" id="SM00184">
    <property type="entry name" value="RING"/>
    <property type="match status" value="1"/>
</dbReference>
<evidence type="ECO:0000256" key="3">
    <source>
        <dbReference type="ARBA" id="ARBA00022833"/>
    </source>
</evidence>
<dbReference type="AlphaFoldDB" id="E4Y2Q7"/>
<keyword evidence="3" id="KW-0862">Zinc</keyword>
<reference evidence="6" key="1">
    <citation type="journal article" date="2010" name="Science">
        <title>Plasticity of animal genome architecture unmasked by rapid evolution of a pelagic tunicate.</title>
        <authorList>
            <person name="Denoeud F."/>
            <person name="Henriet S."/>
            <person name="Mungpakdee S."/>
            <person name="Aury J.M."/>
            <person name="Da Silva C."/>
            <person name="Brinkmann H."/>
            <person name="Mikhaleva J."/>
            <person name="Olsen L.C."/>
            <person name="Jubin C."/>
            <person name="Canestro C."/>
            <person name="Bouquet J.M."/>
            <person name="Danks G."/>
            <person name="Poulain J."/>
            <person name="Campsteijn C."/>
            <person name="Adamski M."/>
            <person name="Cross I."/>
            <person name="Yadetie F."/>
            <person name="Muffato M."/>
            <person name="Louis A."/>
            <person name="Butcher S."/>
            <person name="Tsagkogeorga G."/>
            <person name="Konrad A."/>
            <person name="Singh S."/>
            <person name="Jensen M.F."/>
            <person name="Cong E.H."/>
            <person name="Eikeseth-Otteraa H."/>
            <person name="Noel B."/>
            <person name="Anthouard V."/>
            <person name="Porcel B.M."/>
            <person name="Kachouri-Lafond R."/>
            <person name="Nishino A."/>
            <person name="Ugolini M."/>
            <person name="Chourrout P."/>
            <person name="Nishida H."/>
            <person name="Aasland R."/>
            <person name="Huzurbazar S."/>
            <person name="Westhof E."/>
            <person name="Delsuc F."/>
            <person name="Lehrach H."/>
            <person name="Reinhardt R."/>
            <person name="Weissenbach J."/>
            <person name="Roy S.W."/>
            <person name="Artiguenave F."/>
            <person name="Postlethwait J.H."/>
            <person name="Manak J.R."/>
            <person name="Thompson E.M."/>
            <person name="Jaillon O."/>
            <person name="Du Pasquier L."/>
            <person name="Boudinot P."/>
            <person name="Liberles D.A."/>
            <person name="Volff J.N."/>
            <person name="Philippe H."/>
            <person name="Lenhard B."/>
            <person name="Roest Crollius H."/>
            <person name="Wincker P."/>
            <person name="Chourrout D."/>
        </authorList>
    </citation>
    <scope>NUCLEOTIDE SEQUENCE [LARGE SCALE GENOMIC DNA]</scope>
</reference>
<dbReference type="Proteomes" id="UP000001307">
    <property type="component" value="Unassembled WGS sequence"/>
</dbReference>
<evidence type="ECO:0000256" key="4">
    <source>
        <dbReference type="PROSITE-ProRule" id="PRU00175"/>
    </source>
</evidence>
<keyword evidence="7" id="KW-1185">Reference proteome</keyword>
<organism evidence="6">
    <name type="scientific">Oikopleura dioica</name>
    <name type="common">Tunicate</name>
    <dbReference type="NCBI Taxonomy" id="34765"/>
    <lineage>
        <taxon>Eukaryota</taxon>
        <taxon>Metazoa</taxon>
        <taxon>Chordata</taxon>
        <taxon>Tunicata</taxon>
        <taxon>Appendicularia</taxon>
        <taxon>Copelata</taxon>
        <taxon>Oikopleuridae</taxon>
        <taxon>Oikopleura</taxon>
    </lineage>
</organism>
<proteinExistence type="predicted"/>
<name>E4Y2Q7_OIKDI</name>
<dbReference type="InParanoid" id="E4Y2Q7"/>